<accession>A0AB73B4Q8</accession>
<dbReference type="GeneID" id="82880068"/>
<dbReference type="GO" id="GO:0003676">
    <property type="term" value="F:nucleic acid binding"/>
    <property type="evidence" value="ECO:0007669"/>
    <property type="project" value="InterPro"/>
</dbReference>
<protein>
    <submittedName>
        <fullName evidence="3">HNH endonuclease</fullName>
    </submittedName>
</protein>
<evidence type="ECO:0000313" key="4">
    <source>
        <dbReference type="Proteomes" id="UP000315353"/>
    </source>
</evidence>
<evidence type="ECO:0000256" key="1">
    <source>
        <dbReference type="SAM" id="MobiDB-lite"/>
    </source>
</evidence>
<dbReference type="CDD" id="cd00085">
    <property type="entry name" value="HNHc"/>
    <property type="match status" value="1"/>
</dbReference>
<dbReference type="RefSeq" id="WP_075729593.1">
    <property type="nucleotide sequence ID" value="NZ_BJNB01000001.1"/>
</dbReference>
<evidence type="ECO:0000313" key="3">
    <source>
        <dbReference type="EMBL" id="GEB96642.1"/>
    </source>
</evidence>
<gene>
    <name evidence="3" type="ORF">CFL01nite_01370</name>
</gene>
<proteinExistence type="predicted"/>
<dbReference type="InterPro" id="IPR003615">
    <property type="entry name" value="HNH_nuc"/>
</dbReference>
<dbReference type="EMBL" id="BJNB01000001">
    <property type="protein sequence ID" value="GEB96642.1"/>
    <property type="molecule type" value="Genomic_DNA"/>
</dbReference>
<dbReference type="Gene3D" id="1.10.30.50">
    <property type="match status" value="1"/>
</dbReference>
<dbReference type="SMART" id="SM00507">
    <property type="entry name" value="HNHc"/>
    <property type="match status" value="1"/>
</dbReference>
<dbReference type="GO" id="GO:0008270">
    <property type="term" value="F:zinc ion binding"/>
    <property type="evidence" value="ECO:0007669"/>
    <property type="project" value="InterPro"/>
</dbReference>
<feature type="domain" description="HNH nuclease" evidence="2">
    <location>
        <begin position="273"/>
        <end position="325"/>
    </location>
</feature>
<feature type="region of interest" description="Disordered" evidence="1">
    <location>
        <begin position="395"/>
        <end position="420"/>
    </location>
</feature>
<organism evidence="3 4">
    <name type="scientific">Corynebacterium flavescens</name>
    <dbReference type="NCBI Taxonomy" id="28028"/>
    <lineage>
        <taxon>Bacteria</taxon>
        <taxon>Bacillati</taxon>
        <taxon>Actinomycetota</taxon>
        <taxon>Actinomycetes</taxon>
        <taxon>Mycobacteriales</taxon>
        <taxon>Corynebacteriaceae</taxon>
        <taxon>Corynebacterium</taxon>
    </lineage>
</organism>
<keyword evidence="3" id="KW-0255">Endonuclease</keyword>
<dbReference type="Proteomes" id="UP000315353">
    <property type="component" value="Unassembled WGS sequence"/>
</dbReference>
<feature type="compositionally biased region" description="Basic and acidic residues" evidence="1">
    <location>
        <begin position="395"/>
        <end position="404"/>
    </location>
</feature>
<dbReference type="AlphaFoldDB" id="A0AB73B4Q8"/>
<name>A0AB73B4Q8_CORFL</name>
<keyword evidence="3" id="KW-0378">Hydrolase</keyword>
<reference evidence="3 4" key="1">
    <citation type="submission" date="2019-06" db="EMBL/GenBank/DDBJ databases">
        <title>Whole genome shotgun sequence of Corynebacterium flavescens NBRC 14136.</title>
        <authorList>
            <person name="Hosoyama A."/>
            <person name="Uohara A."/>
            <person name="Ohji S."/>
            <person name="Ichikawa N."/>
        </authorList>
    </citation>
    <scope>NUCLEOTIDE SEQUENCE [LARGE SCALE GENOMIC DNA]</scope>
    <source>
        <strain evidence="3 4">NBRC 14136</strain>
    </source>
</reference>
<comment type="caution">
    <text evidence="3">The sequence shown here is derived from an EMBL/GenBank/DDBJ whole genome shotgun (WGS) entry which is preliminary data.</text>
</comment>
<evidence type="ECO:0000259" key="2">
    <source>
        <dbReference type="SMART" id="SM00507"/>
    </source>
</evidence>
<sequence>MTTAFYANTNPAHEVSAAATVLRREEYLFWRSLQPEEDADIDIVVATLSGLTGASEGRITRIIYTFVRLEELPRLRAEQEESFHLDLDRLIAIDSALSKLGDVAQETLQDIDEELTRYLSARQPNQKLPSHRNLRRKLRDILMRKDSSIAAKDPRRRPAYGVYPMGKDSATLSLDVDLETAAVIDANVAFLAERDNITRAGAAIALLSGESVAGAKVTLNVYKSDCPDAPGFIQELGWVPSEVVERLAARASTVRDMDAAQRAVSPNYVTPAGIGAYVEGRDAVCRWPGCDVPAQDAQKDHRIDFADGGPTSAANLASLCQHHHNIKTDGRARYIMDPVSGDIVWLFEDSTWIYDEATGPLAPRKRNWVRTVAQATQGRRKAAHDEAQRLKKELDDEVLDEHQASTDNPQEVEDPTHGGQ</sequence>
<dbReference type="InterPro" id="IPR002711">
    <property type="entry name" value="HNH"/>
</dbReference>
<dbReference type="GO" id="GO:0004519">
    <property type="term" value="F:endonuclease activity"/>
    <property type="evidence" value="ECO:0007669"/>
    <property type="project" value="UniProtKB-KW"/>
</dbReference>
<dbReference type="Pfam" id="PF01844">
    <property type="entry name" value="HNH"/>
    <property type="match status" value="1"/>
</dbReference>
<keyword evidence="3" id="KW-0540">Nuclease</keyword>